<protein>
    <submittedName>
        <fullName evidence="1">Uncharacterized protein</fullName>
    </submittedName>
</protein>
<sequence>MVIVKFKESGCRRMFNLEQVKIRPCGKVVAPFGLVQMRECEIIEYIK</sequence>
<keyword evidence="2" id="KW-1185">Reference proteome</keyword>
<gene>
    <name evidence="1" type="ORF">vst472_09</name>
</gene>
<proteinExistence type="predicted"/>
<dbReference type="EMBL" id="MH424446">
    <property type="protein sequence ID" value="AXQ70326.1"/>
    <property type="molecule type" value="Genomic_DNA"/>
</dbReference>
<evidence type="ECO:0000313" key="1">
    <source>
        <dbReference type="EMBL" id="AXQ70326.1"/>
    </source>
</evidence>
<evidence type="ECO:0000313" key="2">
    <source>
        <dbReference type="Proteomes" id="UP000264442"/>
    </source>
</evidence>
<dbReference type="Proteomes" id="UP000264442">
    <property type="component" value="Segment"/>
</dbReference>
<organism evidence="1">
    <name type="scientific">Salmonella virus VSt472</name>
    <dbReference type="NCBI Taxonomy" id="2301723"/>
    <lineage>
        <taxon>Viruses</taxon>
        <taxon>Duplodnaviria</taxon>
        <taxon>Heunggongvirae</taxon>
        <taxon>Uroviricota</taxon>
        <taxon>Caudoviricetes</taxon>
        <taxon>Skatevirus</taxon>
        <taxon>Skatevirus VSt472</taxon>
    </lineage>
</organism>
<name>A0A385EF68_9CAUD</name>
<reference evidence="1" key="1">
    <citation type="submission" date="2018-06" db="EMBL/GenBank/DDBJ databases">
        <title>Complete genome sequence of Salmonella Typhimurium bacteriophage VSt472.</title>
        <authorList>
            <person name="Volozhantsev N."/>
            <person name="Denisenko E."/>
            <person name="Verevkin V."/>
            <person name="Myakinina V."/>
            <person name="Kislichkina A."/>
            <person name="Krasilnikova V."/>
        </authorList>
    </citation>
    <scope>NUCLEOTIDE SEQUENCE [LARGE SCALE GENOMIC DNA]</scope>
</reference>
<accession>A0A385EF68</accession>